<evidence type="ECO:0000313" key="3">
    <source>
        <dbReference type="Proteomes" id="UP000217994"/>
    </source>
</evidence>
<proteinExistence type="predicted"/>
<gene>
    <name evidence="2" type="ORF">BZL54_22030</name>
</gene>
<reference evidence="2 3" key="1">
    <citation type="submission" date="2017-01" db="EMBL/GenBank/DDBJ databases">
        <title>Whole-Genome Shotgun Sequencing of Two beta-Proteobacterial Species in Search of the Bulgecin Biosynthetic Cluster.</title>
        <authorList>
            <person name="Horsman M.E."/>
            <person name="Marous D.R."/>
            <person name="Li R."/>
            <person name="Oliver R.A."/>
            <person name="Byun B."/>
            <person name="Emrich S.J."/>
            <person name="Boggess B."/>
            <person name="Townsend C.A."/>
            <person name="Mobashery S."/>
        </authorList>
    </citation>
    <scope>NUCLEOTIDE SEQUENCE [LARGE SCALE GENOMIC DNA]</scope>
    <source>
        <strain evidence="2 3">ATCC 31433</strain>
    </source>
</reference>
<dbReference type="GeneID" id="69006971"/>
<keyword evidence="1" id="KW-1133">Transmembrane helix</keyword>
<organism evidence="2 3">
    <name type="scientific">Burkholderia ubonensis subsp. mesacidophila</name>
    <dbReference type="NCBI Taxonomy" id="265293"/>
    <lineage>
        <taxon>Bacteria</taxon>
        <taxon>Pseudomonadati</taxon>
        <taxon>Pseudomonadota</taxon>
        <taxon>Betaproteobacteria</taxon>
        <taxon>Burkholderiales</taxon>
        <taxon>Burkholderiaceae</taxon>
        <taxon>Burkholderia</taxon>
        <taxon>Burkholderia cepacia complex</taxon>
    </lineage>
</organism>
<feature type="transmembrane region" description="Helical" evidence="1">
    <location>
        <begin position="236"/>
        <end position="254"/>
    </location>
</feature>
<dbReference type="AlphaFoldDB" id="A0A2A4FCP7"/>
<keyword evidence="1" id="KW-0472">Membrane</keyword>
<keyword evidence="1" id="KW-0812">Transmembrane</keyword>
<dbReference type="RefSeq" id="WP_084910958.1">
    <property type="nucleotide sequence ID" value="NZ_CP020740.1"/>
</dbReference>
<accession>A0A2A4FCP7</accession>
<dbReference type="EMBL" id="MTZU01000067">
    <property type="protein sequence ID" value="PCE30374.1"/>
    <property type="molecule type" value="Genomic_DNA"/>
</dbReference>
<evidence type="ECO:0000313" key="2">
    <source>
        <dbReference type="EMBL" id="PCE30374.1"/>
    </source>
</evidence>
<protein>
    <submittedName>
        <fullName evidence="2">Uncharacterized protein</fullName>
    </submittedName>
</protein>
<comment type="caution">
    <text evidence="2">The sequence shown here is derived from an EMBL/GenBank/DDBJ whole genome shotgun (WGS) entry which is preliminary data.</text>
</comment>
<name>A0A2A4FCP7_9BURK</name>
<sequence>MSLREFFFRRAMKLVTKTPAPDRIPLSAPRIYGRRFFTATISNLAVGDVLVREARHDVLVADAWDEATERYQTPVHLTYAEASTGDVALISYLRQYEFRSDNPTRFVLGVWLRGYRVQACWDDFRQGRYNRRTIERRRRMDVLRTLLEHSMSEPNTPLAAFGVLRHQLGERWIFHPARQELLNQTEFTLQAFAADGLALIANNGGGYRAAPRAMTVLDEYDTEERRHRDNRTIQRFVAVFGALAVAAAIVQAVANVKQAWFSDRPVTPDVVIKSS</sequence>
<evidence type="ECO:0000256" key="1">
    <source>
        <dbReference type="SAM" id="Phobius"/>
    </source>
</evidence>
<dbReference type="Proteomes" id="UP000217994">
    <property type="component" value="Unassembled WGS sequence"/>
</dbReference>